<evidence type="ECO:0000256" key="3">
    <source>
        <dbReference type="ARBA" id="ARBA00023132"/>
    </source>
</evidence>
<keyword evidence="5" id="KW-0509">mRNA transport</keyword>
<evidence type="ECO:0000313" key="6">
    <source>
        <dbReference type="Proteomes" id="UP000887575"/>
    </source>
</evidence>
<dbReference type="InterPro" id="IPR007231">
    <property type="entry name" value="Nucleoporin_int_Nup93/Nic96"/>
</dbReference>
<keyword evidence="3 5" id="KW-0906">Nuclear pore complex</keyword>
<keyword evidence="4 5" id="KW-0539">Nucleus</keyword>
<dbReference type="PANTHER" id="PTHR11225">
    <property type="entry name" value="NUCLEAR PORE COMPLEX PROTEIN NUP93 NUCLEOPORIN NUP93 DEAD EYE PROTEIN"/>
    <property type="match status" value="1"/>
</dbReference>
<evidence type="ECO:0000256" key="5">
    <source>
        <dbReference type="RuleBase" id="RU364035"/>
    </source>
</evidence>
<dbReference type="Proteomes" id="UP000887575">
    <property type="component" value="Unassembled WGS sequence"/>
</dbReference>
<reference evidence="7" key="1">
    <citation type="submission" date="2024-02" db="UniProtKB">
        <authorList>
            <consortium name="WormBaseParasite"/>
        </authorList>
    </citation>
    <scope>IDENTIFICATION</scope>
</reference>
<dbReference type="WBParaSite" id="MBELARI_LOCUS2230">
    <property type="protein sequence ID" value="MBELARI_LOCUS2230"/>
    <property type="gene ID" value="MBELARI_LOCUS2230"/>
</dbReference>
<protein>
    <recommendedName>
        <fullName evidence="5">Nuclear pore protein</fullName>
    </recommendedName>
</protein>
<organism evidence="6 7">
    <name type="scientific">Mesorhabditis belari</name>
    <dbReference type="NCBI Taxonomy" id="2138241"/>
    <lineage>
        <taxon>Eukaryota</taxon>
        <taxon>Metazoa</taxon>
        <taxon>Ecdysozoa</taxon>
        <taxon>Nematoda</taxon>
        <taxon>Chromadorea</taxon>
        <taxon>Rhabditida</taxon>
        <taxon>Rhabditina</taxon>
        <taxon>Rhabditomorpha</taxon>
        <taxon>Rhabditoidea</taxon>
        <taxon>Rhabditidae</taxon>
        <taxon>Mesorhabditinae</taxon>
        <taxon>Mesorhabditis</taxon>
    </lineage>
</organism>
<evidence type="ECO:0000256" key="2">
    <source>
        <dbReference type="ARBA" id="ARBA00010186"/>
    </source>
</evidence>
<name>A0AAF3J7Z7_9BILA</name>
<dbReference type="GO" id="GO:0017056">
    <property type="term" value="F:structural constituent of nuclear pore"/>
    <property type="evidence" value="ECO:0007669"/>
    <property type="project" value="InterPro"/>
</dbReference>
<keyword evidence="5" id="KW-0472">Membrane</keyword>
<dbReference type="AlphaFoldDB" id="A0AAF3J7Z7"/>
<keyword evidence="5" id="KW-0813">Transport</keyword>
<evidence type="ECO:0000313" key="7">
    <source>
        <dbReference type="WBParaSite" id="MBELARI_LOCUS2230"/>
    </source>
</evidence>
<keyword evidence="6" id="KW-1185">Reference proteome</keyword>
<comment type="similarity">
    <text evidence="2 5">Belongs to the nucleoporin interacting component (NIC) family.</text>
</comment>
<keyword evidence="5" id="KW-0653">Protein transport</keyword>
<dbReference type="Pfam" id="PF04097">
    <property type="entry name" value="Nic96"/>
    <property type="match status" value="1"/>
</dbReference>
<evidence type="ECO:0000256" key="1">
    <source>
        <dbReference type="ARBA" id="ARBA00004567"/>
    </source>
</evidence>
<dbReference type="PANTHER" id="PTHR11225:SF4">
    <property type="entry name" value="NUCLEAR PORE COMPLEX PROTEIN NUP93"/>
    <property type="match status" value="1"/>
</dbReference>
<dbReference type="GO" id="GO:0016973">
    <property type="term" value="P:poly(A)+ mRNA export from nucleus"/>
    <property type="evidence" value="ECO:0007669"/>
    <property type="project" value="TreeGrafter"/>
</dbReference>
<comment type="subcellular location">
    <subcellularLocation>
        <location evidence="1 5">Nucleus</location>
        <location evidence="1 5">Nuclear pore complex</location>
    </subcellularLocation>
</comment>
<proteinExistence type="inferred from homology"/>
<dbReference type="GO" id="GO:0005643">
    <property type="term" value="C:nuclear pore"/>
    <property type="evidence" value="ECO:0007669"/>
    <property type="project" value="UniProtKB-SubCell"/>
</dbReference>
<sequence length="193" mass="21393">MAILAHENTLLRLTDAITDVHNVKLLNSTDQSVDASISLARLLVAYTKPFEMDAIETTLDYFYIIKDQKTALGRDIFESAVSRVLYLTGEVRKVIGEIKSSKRTPALIDNYDIDAKAVMTRVAEDTELSGNADQTIEILHTCGGDDRAITVMCKRLDEAITQNDEKLRKKLICAAQKLAKDAPAASHERIQAL</sequence>
<dbReference type="GO" id="GO:0006606">
    <property type="term" value="P:protein import into nucleus"/>
    <property type="evidence" value="ECO:0007669"/>
    <property type="project" value="TreeGrafter"/>
</dbReference>
<keyword evidence="5" id="KW-0811">Translocation</keyword>
<evidence type="ECO:0000256" key="4">
    <source>
        <dbReference type="ARBA" id="ARBA00023242"/>
    </source>
</evidence>
<accession>A0AAF3J7Z7</accession>